<dbReference type="AlphaFoldDB" id="A0A1H0N601"/>
<evidence type="ECO:0000256" key="6">
    <source>
        <dbReference type="ARBA" id="ARBA00023316"/>
    </source>
</evidence>
<keyword evidence="5" id="KW-0573">Peptidoglycan synthesis</keyword>
<feature type="domain" description="Peptidase S11 D-alanyl-D-alanine carboxypeptidase A N-terminal" evidence="12">
    <location>
        <begin position="91"/>
        <end position="284"/>
    </location>
</feature>
<feature type="active site" description="Proton acceptor" evidence="7">
    <location>
        <position position="106"/>
    </location>
</feature>
<dbReference type="Proteomes" id="UP000199088">
    <property type="component" value="Unassembled WGS sequence"/>
</dbReference>
<evidence type="ECO:0000313" key="14">
    <source>
        <dbReference type="Proteomes" id="UP000199088"/>
    </source>
</evidence>
<proteinExistence type="inferred from homology"/>
<evidence type="ECO:0000259" key="12">
    <source>
        <dbReference type="Pfam" id="PF00768"/>
    </source>
</evidence>
<dbReference type="InterPro" id="IPR018044">
    <property type="entry name" value="Peptidase_S11"/>
</dbReference>
<dbReference type="InterPro" id="IPR012338">
    <property type="entry name" value="Beta-lactam/transpept-like"/>
</dbReference>
<dbReference type="RefSeq" id="WP_109504749.1">
    <property type="nucleotide sequence ID" value="NZ_FNIR01000008.1"/>
</dbReference>
<evidence type="ECO:0000256" key="5">
    <source>
        <dbReference type="ARBA" id="ARBA00022984"/>
    </source>
</evidence>
<organism evidence="13 14">
    <name type="scientific">Klenkia soli</name>
    <dbReference type="NCBI Taxonomy" id="1052260"/>
    <lineage>
        <taxon>Bacteria</taxon>
        <taxon>Bacillati</taxon>
        <taxon>Actinomycetota</taxon>
        <taxon>Actinomycetes</taxon>
        <taxon>Geodermatophilales</taxon>
        <taxon>Geodermatophilaceae</taxon>
        <taxon>Klenkia</taxon>
    </lineage>
</organism>
<evidence type="ECO:0000256" key="8">
    <source>
        <dbReference type="PIRSR" id="PIRSR618044-2"/>
    </source>
</evidence>
<evidence type="ECO:0000256" key="4">
    <source>
        <dbReference type="ARBA" id="ARBA00022960"/>
    </source>
</evidence>
<feature type="binding site" evidence="8">
    <location>
        <position position="270"/>
    </location>
    <ligand>
        <name>substrate</name>
    </ligand>
</feature>
<evidence type="ECO:0000256" key="1">
    <source>
        <dbReference type="ARBA" id="ARBA00007164"/>
    </source>
</evidence>
<dbReference type="PRINTS" id="PR00725">
    <property type="entry name" value="DADACBPTASE1"/>
</dbReference>
<keyword evidence="6" id="KW-0961">Cell wall biogenesis/degradation</keyword>
<feature type="region of interest" description="Disordered" evidence="10">
    <location>
        <begin position="1"/>
        <end position="29"/>
    </location>
</feature>
<dbReference type="GO" id="GO:0071555">
    <property type="term" value="P:cell wall organization"/>
    <property type="evidence" value="ECO:0007669"/>
    <property type="project" value="UniProtKB-KW"/>
</dbReference>
<protein>
    <submittedName>
        <fullName evidence="13">D-alanyl-D-alanine carboxypeptidase (Penicillin-binding protein 5/6)</fullName>
    </submittedName>
</protein>
<evidence type="ECO:0000256" key="7">
    <source>
        <dbReference type="PIRSR" id="PIRSR618044-1"/>
    </source>
</evidence>
<dbReference type="Pfam" id="PF00768">
    <property type="entry name" value="Peptidase_S11"/>
    <property type="match status" value="1"/>
</dbReference>
<dbReference type="GO" id="GO:0008360">
    <property type="term" value="P:regulation of cell shape"/>
    <property type="evidence" value="ECO:0007669"/>
    <property type="project" value="UniProtKB-KW"/>
</dbReference>
<feature type="active site" evidence="7">
    <location>
        <position position="170"/>
    </location>
</feature>
<comment type="similarity">
    <text evidence="1 9">Belongs to the peptidase S11 family.</text>
</comment>
<evidence type="ECO:0000313" key="13">
    <source>
        <dbReference type="EMBL" id="SDO88103.1"/>
    </source>
</evidence>
<evidence type="ECO:0000256" key="2">
    <source>
        <dbReference type="ARBA" id="ARBA00022729"/>
    </source>
</evidence>
<dbReference type="Gene3D" id="3.40.710.10">
    <property type="entry name" value="DD-peptidase/beta-lactamase superfamily"/>
    <property type="match status" value="1"/>
</dbReference>
<keyword evidence="2" id="KW-0732">Signal</keyword>
<dbReference type="SUPFAM" id="SSF56601">
    <property type="entry name" value="beta-lactamase/transpeptidase-like"/>
    <property type="match status" value="1"/>
</dbReference>
<evidence type="ECO:0000256" key="9">
    <source>
        <dbReference type="RuleBase" id="RU004016"/>
    </source>
</evidence>
<accession>A0A1H0N601</accession>
<keyword evidence="4" id="KW-0133">Cell shape</keyword>
<evidence type="ECO:0000256" key="3">
    <source>
        <dbReference type="ARBA" id="ARBA00022801"/>
    </source>
</evidence>
<dbReference type="STRING" id="1052260.SAMN05660199_02755"/>
<dbReference type="PANTHER" id="PTHR21581:SF33">
    <property type="entry name" value="D-ALANYL-D-ALANINE CARBOXYPEPTIDASE DACB"/>
    <property type="match status" value="1"/>
</dbReference>
<dbReference type="OrthoDB" id="3530815at2"/>
<dbReference type="GO" id="GO:0006508">
    <property type="term" value="P:proteolysis"/>
    <property type="evidence" value="ECO:0007669"/>
    <property type="project" value="InterPro"/>
</dbReference>
<keyword evidence="11" id="KW-0812">Transmembrane</keyword>
<sequence length="333" mass="33809">MVSTYRHGQKLSGPGPVRPPSPRPAARRVVRRRRWPRAVGVLAVLLGGVLLVEHVVAPAEAGAPAVVAGPDIAWPAQGQAAYTTSAITDLRAGGPQEPVPIASLTKVMTAWVVLQQHPLEVGEDGPTMQITQDDVADTQRRRDGGESVVDVEAGEELTELQALEALLLPSANNVAVVLARFTAGSEADFVDLMNAAADDLGLAGTHYDDASGMSAASVSTAADQVVLYDVALRDPVFAAISGAATAEIPVAGTVSTTNGLLGTDGFVAGKTGSHDAAGGCLVFRVDAVVDGRPVTVTGAVLGQRGGPQVQAGLDAAQALATAVRASSDVQGAA</sequence>
<dbReference type="EMBL" id="FNIR01000008">
    <property type="protein sequence ID" value="SDO88103.1"/>
    <property type="molecule type" value="Genomic_DNA"/>
</dbReference>
<evidence type="ECO:0000256" key="11">
    <source>
        <dbReference type="SAM" id="Phobius"/>
    </source>
</evidence>
<keyword evidence="3" id="KW-0378">Hydrolase</keyword>
<reference evidence="14" key="1">
    <citation type="submission" date="2016-10" db="EMBL/GenBank/DDBJ databases">
        <authorList>
            <person name="Varghese N."/>
            <person name="Submissions S."/>
        </authorList>
    </citation>
    <scope>NUCLEOTIDE SEQUENCE [LARGE SCALE GENOMIC DNA]</scope>
    <source>
        <strain evidence="14">DSM 45843</strain>
    </source>
</reference>
<dbReference type="PANTHER" id="PTHR21581">
    <property type="entry name" value="D-ALANYL-D-ALANINE CARBOXYPEPTIDASE"/>
    <property type="match status" value="1"/>
</dbReference>
<feature type="active site" description="Acyl-ester intermediate" evidence="7">
    <location>
        <position position="103"/>
    </location>
</feature>
<keyword evidence="14" id="KW-1185">Reference proteome</keyword>
<keyword evidence="13" id="KW-0645">Protease</keyword>
<dbReference type="GO" id="GO:0009002">
    <property type="term" value="F:serine-type D-Ala-D-Ala carboxypeptidase activity"/>
    <property type="evidence" value="ECO:0007669"/>
    <property type="project" value="InterPro"/>
</dbReference>
<name>A0A1H0N601_9ACTN</name>
<dbReference type="GO" id="GO:0009252">
    <property type="term" value="P:peptidoglycan biosynthetic process"/>
    <property type="evidence" value="ECO:0007669"/>
    <property type="project" value="UniProtKB-KW"/>
</dbReference>
<evidence type="ECO:0000256" key="10">
    <source>
        <dbReference type="SAM" id="MobiDB-lite"/>
    </source>
</evidence>
<feature type="transmembrane region" description="Helical" evidence="11">
    <location>
        <begin position="38"/>
        <end position="57"/>
    </location>
</feature>
<gene>
    <name evidence="13" type="ORF">SAMN05660199_02755</name>
</gene>
<keyword evidence="13" id="KW-0121">Carboxypeptidase</keyword>
<keyword evidence="11" id="KW-1133">Transmembrane helix</keyword>
<dbReference type="InterPro" id="IPR001967">
    <property type="entry name" value="Peptidase_S11_N"/>
</dbReference>
<keyword evidence="11" id="KW-0472">Membrane</keyword>